<protein>
    <recommendedName>
        <fullName evidence="1">Nucleolar 27S pre-rRNA processing Urb2/Npa2 C-terminal domain-containing protein</fullName>
    </recommendedName>
</protein>
<dbReference type="GO" id="GO:0005730">
    <property type="term" value="C:nucleolus"/>
    <property type="evidence" value="ECO:0007669"/>
    <property type="project" value="TreeGrafter"/>
</dbReference>
<evidence type="ECO:0000313" key="2">
    <source>
        <dbReference type="EMBL" id="ELU12044.1"/>
    </source>
</evidence>
<dbReference type="Pfam" id="PF10441">
    <property type="entry name" value="Urb2"/>
    <property type="match status" value="1"/>
</dbReference>
<dbReference type="InterPro" id="IPR052609">
    <property type="entry name" value="Ribosome_Biogenesis_Reg"/>
</dbReference>
<dbReference type="HOGENOM" id="CLU_259380_0_0_1"/>
<evidence type="ECO:0000259" key="1">
    <source>
        <dbReference type="Pfam" id="PF10441"/>
    </source>
</evidence>
<organism evidence="2">
    <name type="scientific">Capitella teleta</name>
    <name type="common">Polychaete worm</name>
    <dbReference type="NCBI Taxonomy" id="283909"/>
    <lineage>
        <taxon>Eukaryota</taxon>
        <taxon>Metazoa</taxon>
        <taxon>Spiralia</taxon>
        <taxon>Lophotrochozoa</taxon>
        <taxon>Annelida</taxon>
        <taxon>Polychaeta</taxon>
        <taxon>Sedentaria</taxon>
        <taxon>Scolecida</taxon>
        <taxon>Capitellidae</taxon>
        <taxon>Capitella</taxon>
    </lineage>
</organism>
<sequence length="1327" mass="148411">MAEPHGTLTITLSDVDFYQSLKSAAVPWADKVKLVRYGWKHDTVVLVDKHQFLLDWIANKVLNSRKKFKLSDADASVVWCCFSDILSSADCQIPRATRSLQIHPQILQAIVTELNRVLSNESHVDLSVVALCSHKLLSTPFSKSILISDSRNLANLLAVLLQLLTRDVNESDNSSELFPFLSLVVDCCQQSLKWQPDQNVYFVEVTLLPAVKFLYAMRNSSNEEQREKVQSLLWNSLFDRFSLPKWTTALIKIVNWAQESKNTPGKAIKLIEVTFQRIKEEFKVDNGSAMVYFLPLFFKSYIQLSKTDESNVWDRLFVHLGSLAGFACDEADYEMSLSILAGLLEVAVDTGIYETCNLNVDQMKTWLHMVIEWVLKLETRSKNWFAALKLLVKFDHTLFERRSSTLLRTAWLLCAEPESSEAQGELLAEIFSLYNQLRLVPGLLHKLILALTQSAGEISDIAWPQQLLVELASIVGHLPQSSIIEIWEDLLKGLTATVQDDTKDAVTAALCKVLSVVVVNCQLIGPNITNLTMQSAEKLMEQTWSEVLLKLLPRINIKKKISANVLSLRCLELLHAYGELHSLLSIQSLKYTPAQSFPPEVTSALAFNDLSLLFKSIDGSSWNDILKKCLGAHDKRVVYLHRQLLIQKLRLLLVMPSSDAVGLSVTNVVDQLMTAPDAESEGGWSGQVDSITDANHCVASWHQLLPCLPMILSSLSSEQLNTVAEFLLSAYLSTPTEGDTLNLKSLSEEFLRGSVSQEMLTLHSALNKVIWKKIARVLDGGRSTPAKSDEEWALALNDVNEQLLQISDLKQSVISDEGAQIISSILSVFRLLPLRFWSKPLVLDCVLGLLALAPIATASNDRHLRSAVLSLLTENTASNPAARLIAQHVDCAAYLQQTFPDFDSDVKSVAENVLRLSLRHKVGFERLEKLLLKLKEGDSDTNSRQWLLLVTQILAESLAVNSEDACKELYQSVLDHKLFVKPKSTEKAATLAAFSSVLCLGETEHLDAMCQMCLSLLEEKSQKVTIGFVCFAEIILVQQREAMDSCAAFLKTLSSSEDAVKKGLPEAFLPSAWNLLQLHMTLALSQDEDFTFSRSRGESFVRKDGTASDVTTIELGRQSILLMADEQLRAEIWLHADAVFVSFMKGDRRYLKCSLWPQTSEAAVHHPHKVILALRTCALLLQVDASKSLLQDVLLKCQHVALRTRSIALIKQLLQFQSQVLSFGIRYFKGNAAVMVLKTLFGLIANCKARMSDVALFLIARYVDEVQTSSLIPEMKRCLVVCMHTLLTLCDDFTVAHLNATFPPSVAHIFQKLYSEYVEHYKFSGKI</sequence>
<dbReference type="EMBL" id="KB296213">
    <property type="protein sequence ID" value="ELU12044.1"/>
    <property type="molecule type" value="Genomic_DNA"/>
</dbReference>
<dbReference type="OMA" id="MNKLILH"/>
<proteinExistence type="predicted"/>
<gene>
    <name evidence="2" type="ORF">CAPTEDRAFT_188127</name>
</gene>
<dbReference type="Proteomes" id="UP000014760">
    <property type="component" value="Unassembled WGS sequence"/>
</dbReference>
<dbReference type="GO" id="GO:0042254">
    <property type="term" value="P:ribosome biogenesis"/>
    <property type="evidence" value="ECO:0007669"/>
    <property type="project" value="TreeGrafter"/>
</dbReference>
<keyword evidence="4" id="KW-1185">Reference proteome</keyword>
<reference evidence="4" key="1">
    <citation type="submission" date="2012-12" db="EMBL/GenBank/DDBJ databases">
        <authorList>
            <person name="Hellsten U."/>
            <person name="Grimwood J."/>
            <person name="Chapman J.A."/>
            <person name="Shapiro H."/>
            <person name="Aerts A."/>
            <person name="Otillar R.P."/>
            <person name="Terry A.Y."/>
            <person name="Boore J.L."/>
            <person name="Simakov O."/>
            <person name="Marletaz F."/>
            <person name="Cho S.-J."/>
            <person name="Edsinger-Gonzales E."/>
            <person name="Havlak P."/>
            <person name="Kuo D.-H."/>
            <person name="Larsson T."/>
            <person name="Lv J."/>
            <person name="Arendt D."/>
            <person name="Savage R."/>
            <person name="Osoegawa K."/>
            <person name="de Jong P."/>
            <person name="Lindberg D.R."/>
            <person name="Seaver E.C."/>
            <person name="Weisblat D.A."/>
            <person name="Putnam N.H."/>
            <person name="Grigoriev I.V."/>
            <person name="Rokhsar D.S."/>
        </authorList>
    </citation>
    <scope>NUCLEOTIDE SEQUENCE</scope>
    <source>
        <strain evidence="4">I ESC-2004</strain>
    </source>
</reference>
<evidence type="ECO:0000313" key="3">
    <source>
        <dbReference type="EnsemblMetazoa" id="CapteP188127"/>
    </source>
</evidence>
<dbReference type="EMBL" id="AMQN01005525">
    <property type="status" value="NOT_ANNOTATED_CDS"/>
    <property type="molecule type" value="Genomic_DNA"/>
</dbReference>
<accession>R7V0H5</accession>
<dbReference type="EnsemblMetazoa" id="CapteT188127">
    <property type="protein sequence ID" value="CapteP188127"/>
    <property type="gene ID" value="CapteG188127"/>
</dbReference>
<reference evidence="3" key="3">
    <citation type="submission" date="2015-06" db="UniProtKB">
        <authorList>
            <consortium name="EnsemblMetazoa"/>
        </authorList>
    </citation>
    <scope>IDENTIFICATION</scope>
</reference>
<evidence type="ECO:0000313" key="4">
    <source>
        <dbReference type="Proteomes" id="UP000014760"/>
    </source>
</evidence>
<name>R7V0H5_CAPTE</name>
<dbReference type="STRING" id="283909.R7V0H5"/>
<dbReference type="OrthoDB" id="160374at2759"/>
<dbReference type="PANTHER" id="PTHR15682">
    <property type="entry name" value="UNHEALTHY RIBOSOME BIOGENESIS PROTEIN 2 HOMOLOG"/>
    <property type="match status" value="1"/>
</dbReference>
<dbReference type="InterPro" id="IPR018849">
    <property type="entry name" value="Urb2/Npa2_C"/>
</dbReference>
<reference evidence="2 4" key="2">
    <citation type="journal article" date="2013" name="Nature">
        <title>Insights into bilaterian evolution from three spiralian genomes.</title>
        <authorList>
            <person name="Simakov O."/>
            <person name="Marletaz F."/>
            <person name="Cho S.J."/>
            <person name="Edsinger-Gonzales E."/>
            <person name="Havlak P."/>
            <person name="Hellsten U."/>
            <person name="Kuo D.H."/>
            <person name="Larsson T."/>
            <person name="Lv J."/>
            <person name="Arendt D."/>
            <person name="Savage R."/>
            <person name="Osoegawa K."/>
            <person name="de Jong P."/>
            <person name="Grimwood J."/>
            <person name="Chapman J.A."/>
            <person name="Shapiro H."/>
            <person name="Aerts A."/>
            <person name="Otillar R.P."/>
            <person name="Terry A.Y."/>
            <person name="Boore J.L."/>
            <person name="Grigoriev I.V."/>
            <person name="Lindberg D.R."/>
            <person name="Seaver E.C."/>
            <person name="Weisblat D.A."/>
            <person name="Putnam N.H."/>
            <person name="Rokhsar D.S."/>
        </authorList>
    </citation>
    <scope>NUCLEOTIDE SEQUENCE</scope>
    <source>
        <strain evidence="2 4">I ESC-2004</strain>
    </source>
</reference>
<dbReference type="PANTHER" id="PTHR15682:SF2">
    <property type="entry name" value="UNHEALTHY RIBOSOME BIOGENESIS PROTEIN 2 HOMOLOG"/>
    <property type="match status" value="1"/>
</dbReference>
<feature type="domain" description="Nucleolar 27S pre-rRNA processing Urb2/Npa2 C-terminal" evidence="1">
    <location>
        <begin position="1245"/>
        <end position="1326"/>
    </location>
</feature>